<dbReference type="Proteomes" id="UP000316079">
    <property type="component" value="Unassembled WGS sequence"/>
</dbReference>
<dbReference type="GO" id="GO:0016607">
    <property type="term" value="C:nuclear speck"/>
    <property type="evidence" value="ECO:0007669"/>
    <property type="project" value="UniProtKB-SubCell"/>
</dbReference>
<feature type="compositionally biased region" description="Basic and acidic residues" evidence="8">
    <location>
        <begin position="113"/>
        <end position="128"/>
    </location>
</feature>
<dbReference type="STRING" id="623744.A0A553Q095"/>
<feature type="region of interest" description="Disordered" evidence="8">
    <location>
        <begin position="88"/>
        <end position="160"/>
    </location>
</feature>
<feature type="domain" description="Neurogenic mastermind-like N-terminal" evidence="9">
    <location>
        <begin position="38"/>
        <end position="98"/>
    </location>
</feature>
<dbReference type="InterPro" id="IPR046370">
    <property type="entry name" value="MAML_N_sf"/>
</dbReference>
<dbReference type="GO" id="GO:0003713">
    <property type="term" value="F:transcription coactivator activity"/>
    <property type="evidence" value="ECO:0007669"/>
    <property type="project" value="InterPro"/>
</dbReference>
<evidence type="ECO:0000256" key="5">
    <source>
        <dbReference type="ARBA" id="ARBA00023159"/>
    </source>
</evidence>
<gene>
    <name evidence="10" type="ORF">DNTS_016641</name>
</gene>
<evidence type="ECO:0000313" key="10">
    <source>
        <dbReference type="EMBL" id="TRY83362.1"/>
    </source>
</evidence>
<dbReference type="Pfam" id="PF09596">
    <property type="entry name" value="MamL-1"/>
    <property type="match status" value="1"/>
</dbReference>
<evidence type="ECO:0000256" key="1">
    <source>
        <dbReference type="ARBA" id="ARBA00004324"/>
    </source>
</evidence>
<evidence type="ECO:0000256" key="6">
    <source>
        <dbReference type="ARBA" id="ARBA00023163"/>
    </source>
</evidence>
<keyword evidence="5" id="KW-0010">Activator</keyword>
<keyword evidence="6" id="KW-0804">Transcription</keyword>
<dbReference type="Gene3D" id="6.10.250.970">
    <property type="match status" value="1"/>
</dbReference>
<dbReference type="OrthoDB" id="9908492at2759"/>
<evidence type="ECO:0000313" key="11">
    <source>
        <dbReference type="Proteomes" id="UP000316079"/>
    </source>
</evidence>
<dbReference type="EMBL" id="SRMA01026479">
    <property type="protein sequence ID" value="TRY83362.1"/>
    <property type="molecule type" value="Genomic_DNA"/>
</dbReference>
<comment type="caution">
    <text evidence="10">The sequence shown here is derived from an EMBL/GenBank/DDBJ whole genome shotgun (WGS) entry which is preliminary data.</text>
</comment>
<keyword evidence="3" id="KW-0914">Notch signaling pathway</keyword>
<feature type="compositionally biased region" description="Polar residues" evidence="8">
    <location>
        <begin position="637"/>
        <end position="657"/>
    </location>
</feature>
<evidence type="ECO:0000256" key="2">
    <source>
        <dbReference type="ARBA" id="ARBA00008081"/>
    </source>
</evidence>
<organism evidence="10 11">
    <name type="scientific">Danionella cerebrum</name>
    <dbReference type="NCBI Taxonomy" id="2873325"/>
    <lineage>
        <taxon>Eukaryota</taxon>
        <taxon>Metazoa</taxon>
        <taxon>Chordata</taxon>
        <taxon>Craniata</taxon>
        <taxon>Vertebrata</taxon>
        <taxon>Euteleostomi</taxon>
        <taxon>Actinopterygii</taxon>
        <taxon>Neopterygii</taxon>
        <taxon>Teleostei</taxon>
        <taxon>Ostariophysi</taxon>
        <taxon>Cypriniformes</taxon>
        <taxon>Danionidae</taxon>
        <taxon>Danioninae</taxon>
        <taxon>Danionella</taxon>
    </lineage>
</organism>
<evidence type="ECO:0000256" key="3">
    <source>
        <dbReference type="ARBA" id="ARBA00022976"/>
    </source>
</evidence>
<feature type="region of interest" description="Disordered" evidence="8">
    <location>
        <begin position="712"/>
        <end position="743"/>
    </location>
</feature>
<evidence type="ECO:0000256" key="8">
    <source>
        <dbReference type="SAM" id="MobiDB-lite"/>
    </source>
</evidence>
<protein>
    <recommendedName>
        <fullName evidence="9">Neurogenic mastermind-like N-terminal domain-containing protein</fullName>
    </recommendedName>
</protein>
<dbReference type="Pfam" id="PF20802">
    <property type="entry name" value="MAML1_3_TAD1"/>
    <property type="match status" value="1"/>
</dbReference>
<comment type="subcellular location">
    <subcellularLocation>
        <location evidence="1">Nucleus speckle</location>
    </subcellularLocation>
</comment>
<evidence type="ECO:0000256" key="7">
    <source>
        <dbReference type="ARBA" id="ARBA00023242"/>
    </source>
</evidence>
<proteinExistence type="inferred from homology"/>
<feature type="region of interest" description="Disordered" evidence="8">
    <location>
        <begin position="637"/>
        <end position="660"/>
    </location>
</feature>
<dbReference type="InterPro" id="IPR046369">
    <property type="entry name" value="MAML1-3"/>
</dbReference>
<reference evidence="10 11" key="1">
    <citation type="journal article" date="2019" name="Sci. Data">
        <title>Hybrid genome assembly and annotation of Danionella translucida.</title>
        <authorList>
            <person name="Kadobianskyi M."/>
            <person name="Schulze L."/>
            <person name="Schuelke M."/>
            <person name="Judkewitz B."/>
        </authorList>
    </citation>
    <scope>NUCLEOTIDE SEQUENCE [LARGE SCALE GENOMIC DNA]</scope>
    <source>
        <strain evidence="10 11">Bolton</strain>
    </source>
</reference>
<keyword evidence="11" id="KW-1185">Reference proteome</keyword>
<accession>A0A553Q095</accession>
<dbReference type="InterPro" id="IPR019082">
    <property type="entry name" value="Mastermind-like_N"/>
</dbReference>
<dbReference type="SMART" id="SM01275">
    <property type="entry name" value="MamL-1"/>
    <property type="match status" value="1"/>
</dbReference>
<dbReference type="AlphaFoldDB" id="A0A553Q095"/>
<dbReference type="PANTHER" id="PTHR15692:SF9">
    <property type="entry name" value="MASTERMIND-LIKE PROTEIN 2"/>
    <property type="match status" value="1"/>
</dbReference>
<evidence type="ECO:0000256" key="4">
    <source>
        <dbReference type="ARBA" id="ARBA00023015"/>
    </source>
</evidence>
<comment type="similarity">
    <text evidence="2">Belongs to the mastermind family.</text>
</comment>
<keyword evidence="7" id="KW-0539">Nucleus</keyword>
<sequence length="798" mass="86623">MGEAAPTQAPPSGFASMLGVGMGGSIPALSASRGSAVPQLHSAIVERLRARIELCRRHHSACQDRYERGQAENSDREHESTLHLLNIVQQGPGNRKSKSSRASQHPPEYSRTNGEHKARSSTETDGKISSHIAQGLRRKIESQAPGYVPKQNGVSSGSDFKRLRVEPNSFRSGSCASVSGQMERMLGNGSHRNVLPRKDFMMPHGIDTDLFNITLRDMKKEPTEVETCGHACADPSMLVFDFKDEVSEHIDPELQDLFDELTKTVPLNDLDLEKMLKQDVDFGLDLGRPSSTGAVHLDKPIKAEYSPDLIQTARCSSQLRPASAGPSFSVANTTLPNAPITSGIHGSVPSRGHPAWPEISHAEQLKQMAANQHHPNAVLQSHQAGAMRNWAHQTSGFNQESVPSNASLSQSPAQTKVVSSCFVKPNGFNQSPNIDSKPLLHFNPKPAASSTGQQTSMMVVPPNKTSRQAQATSSGQGVRFLDCPLPTEPASCLQTKPPSWRPPASQHGISFNTSTQRLESLKMPEQFSRHLTRPPPDYKLSRSTQPGLCTGNVPEQSDVQSLSCQLPNGPGPKLLTVGERRFPLGQDPHPGPPGATQLQQPSDVITQMALQQNKTQFHGANHQEAGFQPSTQQVRLSSSQPSIRDTNTTLSWRSSPKQRGLDLKRLPNTVTPQSGNPFAPRFVCPPNQMAPHPHSSPLAFNPAIRISQTKIPGLPGISQSSSEPQGCTTSFGGLNQSPPLYQNNRVSQHTFDFLPEDDNTVPGINVDSDFIDSLLKSGSGNDDWMKDINLEEILGGHS</sequence>
<dbReference type="PANTHER" id="PTHR15692">
    <property type="entry name" value="MASTERMIND-LIKE"/>
    <property type="match status" value="1"/>
</dbReference>
<name>A0A553Q095_9TELE</name>
<keyword evidence="4" id="KW-0805">Transcription regulation</keyword>
<evidence type="ECO:0000259" key="9">
    <source>
        <dbReference type="SMART" id="SM01275"/>
    </source>
</evidence>
<feature type="compositionally biased region" description="Polar residues" evidence="8">
    <location>
        <begin position="717"/>
        <end position="743"/>
    </location>
</feature>
<dbReference type="GO" id="GO:0007221">
    <property type="term" value="P:positive regulation of transcription of Notch receptor target"/>
    <property type="evidence" value="ECO:0007669"/>
    <property type="project" value="InterPro"/>
</dbReference>